<feature type="domain" description="Glycosyltransferase 2-like" evidence="2">
    <location>
        <begin position="6"/>
        <end position="135"/>
    </location>
</feature>
<gene>
    <name evidence="3" type="ORF">EJC50_17385</name>
</gene>
<dbReference type="CDD" id="cd00761">
    <property type="entry name" value="Glyco_tranf_GTA_type"/>
    <property type="match status" value="1"/>
</dbReference>
<evidence type="ECO:0000259" key="2">
    <source>
        <dbReference type="Pfam" id="PF00535"/>
    </source>
</evidence>
<evidence type="ECO:0000313" key="4">
    <source>
        <dbReference type="Proteomes" id="UP000272528"/>
    </source>
</evidence>
<name>A0A3Q8X7P8_9BACL</name>
<dbReference type="PANTHER" id="PTHR22916">
    <property type="entry name" value="GLYCOSYLTRANSFERASE"/>
    <property type="match status" value="1"/>
</dbReference>
<dbReference type="KEGG" id="palb:EJC50_17385"/>
<keyword evidence="4" id="KW-1185">Reference proteome</keyword>
<dbReference type="GO" id="GO:0016758">
    <property type="term" value="F:hexosyltransferase activity"/>
    <property type="evidence" value="ECO:0007669"/>
    <property type="project" value="UniProtKB-ARBA"/>
</dbReference>
<evidence type="ECO:0000256" key="1">
    <source>
        <dbReference type="ARBA" id="ARBA00006739"/>
    </source>
</evidence>
<dbReference type="Pfam" id="PF00535">
    <property type="entry name" value="Glycos_transf_2"/>
    <property type="match status" value="2"/>
</dbReference>
<dbReference type="Proteomes" id="UP000272528">
    <property type="component" value="Chromosome"/>
</dbReference>
<dbReference type="EMBL" id="CP034437">
    <property type="protein sequence ID" value="AZN41245.1"/>
    <property type="molecule type" value="Genomic_DNA"/>
</dbReference>
<dbReference type="AlphaFoldDB" id="A0A3Q8X7P8"/>
<proteinExistence type="inferred from homology"/>
<dbReference type="InterPro" id="IPR029044">
    <property type="entry name" value="Nucleotide-diphossugar_trans"/>
</dbReference>
<reference evidence="4" key="1">
    <citation type="submission" date="2018-12" db="EMBL/GenBank/DDBJ databases">
        <title>Genome sequence of Peanibacillus sp.</title>
        <authorList>
            <person name="Subramani G."/>
            <person name="Srinivasan S."/>
            <person name="Kim M.K."/>
        </authorList>
    </citation>
    <scope>NUCLEOTIDE SEQUENCE [LARGE SCALE GENOMIC DNA]</scope>
    <source>
        <strain evidence="4">18JY67-1</strain>
    </source>
</reference>
<dbReference type="PANTHER" id="PTHR22916:SF3">
    <property type="entry name" value="UDP-GLCNAC:BETAGAL BETA-1,3-N-ACETYLGLUCOSAMINYLTRANSFERASE-LIKE PROTEIN 1"/>
    <property type="match status" value="1"/>
</dbReference>
<keyword evidence="3" id="KW-0808">Transferase</keyword>
<dbReference type="RefSeq" id="WP_126016952.1">
    <property type="nucleotide sequence ID" value="NZ_CP034437.1"/>
</dbReference>
<dbReference type="SUPFAM" id="SSF53448">
    <property type="entry name" value="Nucleotide-diphospho-sugar transferases"/>
    <property type="match status" value="2"/>
</dbReference>
<evidence type="ECO:0000313" key="3">
    <source>
        <dbReference type="EMBL" id="AZN41245.1"/>
    </source>
</evidence>
<dbReference type="OrthoDB" id="9815829at2"/>
<sequence>MAKVGVVMPVYYQDEAFIRMAIQSVRLQSYRDFTFLIVIDGAPELQPLIQECTYGDPRVTIVSYPVNQGVAFALNYGFEILMDQGYDYLTWVSTDNIYYPYFLGTLVYEMDQAGPNVGIVYSSFNQIFENGTIAHTPEFLQLLRSWQNRPKEALLDGCIIGPSFIHRTEYCRKVDGYRMRYIQDYDYWLRMTDYCDIKYVPIELMDYRINSPFSLSTHIANESSKYRMCWNEVHHSHFETRMRRGMPLLYSALFIVKPNEVEKARAALGNIIDQYETNCEILIVSLTTQKEVEAIIESYQDPRVRVLYYVQHSVNYALHKALARARGDWCMIFDSQYAPAEKSFVRTIKESGLMNPNSASAISWYNGEVTSSKHVQYLYQTMTVRSRMQAFVLGALK</sequence>
<protein>
    <submittedName>
        <fullName evidence="3">Glycosyltransferase</fullName>
    </submittedName>
</protein>
<comment type="similarity">
    <text evidence="1">Belongs to the glycosyltransferase 2 family.</text>
</comment>
<feature type="domain" description="Glycosyltransferase 2-like" evidence="2">
    <location>
        <begin position="259"/>
        <end position="338"/>
    </location>
</feature>
<accession>A0A3Q8X7P8</accession>
<dbReference type="Gene3D" id="3.90.550.10">
    <property type="entry name" value="Spore Coat Polysaccharide Biosynthesis Protein SpsA, Chain A"/>
    <property type="match status" value="2"/>
</dbReference>
<organism evidence="3 4">
    <name type="scientific">Paenibacillus albus</name>
    <dbReference type="NCBI Taxonomy" id="2495582"/>
    <lineage>
        <taxon>Bacteria</taxon>
        <taxon>Bacillati</taxon>
        <taxon>Bacillota</taxon>
        <taxon>Bacilli</taxon>
        <taxon>Bacillales</taxon>
        <taxon>Paenibacillaceae</taxon>
        <taxon>Paenibacillus</taxon>
    </lineage>
</organism>
<dbReference type="InterPro" id="IPR001173">
    <property type="entry name" value="Glyco_trans_2-like"/>
</dbReference>